<dbReference type="OrthoDB" id="2157354at2759"/>
<dbReference type="InterPro" id="IPR002110">
    <property type="entry name" value="Ankyrin_rpt"/>
</dbReference>
<protein>
    <submittedName>
        <fullName evidence="3">Transcript variant X1</fullName>
    </submittedName>
</protein>
<evidence type="ECO:0000256" key="1">
    <source>
        <dbReference type="PROSITE-ProRule" id="PRU00023"/>
    </source>
</evidence>
<keyword evidence="2" id="KW-0472">Membrane</keyword>
<dbReference type="CTD" id="118932"/>
<dbReference type="Gene3D" id="1.25.40.20">
    <property type="entry name" value="Ankyrin repeat-containing domain"/>
    <property type="match status" value="2"/>
</dbReference>
<dbReference type="KEGG" id="nfu:107387498"/>
<organism evidence="3 4">
    <name type="scientific">Nothobranchius furzeri</name>
    <name type="common">Turquoise killifish</name>
    <dbReference type="NCBI Taxonomy" id="105023"/>
    <lineage>
        <taxon>Eukaryota</taxon>
        <taxon>Metazoa</taxon>
        <taxon>Chordata</taxon>
        <taxon>Craniata</taxon>
        <taxon>Vertebrata</taxon>
        <taxon>Euteleostomi</taxon>
        <taxon>Actinopterygii</taxon>
        <taxon>Neopterygii</taxon>
        <taxon>Teleostei</taxon>
        <taxon>Neoteleostei</taxon>
        <taxon>Acanthomorphata</taxon>
        <taxon>Ovalentaria</taxon>
        <taxon>Atherinomorphae</taxon>
        <taxon>Cyprinodontiformes</taxon>
        <taxon>Nothobranchiidae</taxon>
        <taxon>Nothobranchius</taxon>
    </lineage>
</organism>
<gene>
    <name evidence="3" type="primary">ankrd22</name>
    <name evidence="3" type="ORF">G4P62_011633</name>
</gene>
<dbReference type="PROSITE" id="PS50088">
    <property type="entry name" value="ANK_REPEAT"/>
    <property type="match status" value="2"/>
</dbReference>
<dbReference type="SUPFAM" id="SSF48403">
    <property type="entry name" value="Ankyrin repeat"/>
    <property type="match status" value="1"/>
</dbReference>
<sequence length="197" mass="22776">MRRAAFTKRRQTEPACQAAYNGDTRQLYSILKNDPTCLDIQDKHTGDTPLIAACRRGNLNVVNYLLKNKANVHLTNKKHRTCLHYVSRRTFSFLDYLMIAILMPILLLGYFIMLQKQRTSEELMKTLLNSRVDVNAVDYKGNSALHYVCLRKSHRLVPLLLQQDAKTDIRNKGGETPLDVARRLKFIKIIDMLRKSD</sequence>
<keyword evidence="2" id="KW-1133">Transmembrane helix</keyword>
<dbReference type="AlphaFoldDB" id="A0A9D2XJW4"/>
<dbReference type="Proteomes" id="UP000822369">
    <property type="component" value="Chromosome 16"/>
</dbReference>
<dbReference type="InterPro" id="IPR036770">
    <property type="entry name" value="Ankyrin_rpt-contain_sf"/>
</dbReference>
<evidence type="ECO:0000256" key="2">
    <source>
        <dbReference type="SAM" id="Phobius"/>
    </source>
</evidence>
<dbReference type="Pfam" id="PF12796">
    <property type="entry name" value="Ank_2"/>
    <property type="match status" value="2"/>
</dbReference>
<comment type="caution">
    <text evidence="3">The sequence shown here is derived from an EMBL/GenBank/DDBJ whole genome shotgun (WGS) entry which is preliminary data.</text>
</comment>
<dbReference type="EMBL" id="JAAVVJ010000016">
    <property type="protein sequence ID" value="KAF7203611.1"/>
    <property type="molecule type" value="Genomic_DNA"/>
</dbReference>
<name>A0A9D2XJW4_NOTFU</name>
<dbReference type="InterPro" id="IPR042802">
    <property type="entry name" value="ANR22"/>
</dbReference>
<accession>A0A9D2XJW4</accession>
<dbReference type="GeneID" id="107387498"/>
<keyword evidence="1" id="KW-0040">ANK repeat</keyword>
<dbReference type="PANTHER" id="PTHR47276">
    <property type="entry name" value="ANKYRIN REPEAT DOMAIN-CONTAINING PROTEIN 22"/>
    <property type="match status" value="1"/>
</dbReference>
<feature type="transmembrane region" description="Helical" evidence="2">
    <location>
        <begin position="93"/>
        <end position="113"/>
    </location>
</feature>
<feature type="repeat" description="ANK" evidence="1">
    <location>
        <begin position="45"/>
        <end position="77"/>
    </location>
</feature>
<dbReference type="PANTHER" id="PTHR47276:SF1">
    <property type="entry name" value="ANKYRIN REPEAT DOMAIN-CONTAINING PROTEIN 22"/>
    <property type="match status" value="1"/>
</dbReference>
<proteinExistence type="predicted"/>
<reference evidence="3" key="1">
    <citation type="submission" date="2020-03" db="EMBL/GenBank/DDBJ databases">
        <title>Intra-Species Differences in Population Size shape Life History and Genome Evolution.</title>
        <authorList>
            <person name="Willemsen D."/>
            <person name="Cui R."/>
            <person name="Valenzano D.R."/>
        </authorList>
    </citation>
    <scope>NUCLEOTIDE SEQUENCE</scope>
    <source>
        <strain evidence="3">GRZ</strain>
        <tissue evidence="3">Whole</tissue>
    </source>
</reference>
<dbReference type="SMART" id="SM00248">
    <property type="entry name" value="ANK"/>
    <property type="match status" value="2"/>
</dbReference>
<dbReference type="PROSITE" id="PS50297">
    <property type="entry name" value="ANK_REP_REGION"/>
    <property type="match status" value="1"/>
</dbReference>
<dbReference type="RefSeq" id="XP_015817982.1">
    <property type="nucleotide sequence ID" value="XM_015962496.3"/>
</dbReference>
<keyword evidence="2" id="KW-0812">Transmembrane</keyword>
<evidence type="ECO:0000313" key="3">
    <source>
        <dbReference type="EMBL" id="KAF7203611.1"/>
    </source>
</evidence>
<feature type="repeat" description="ANK" evidence="1">
    <location>
        <begin position="140"/>
        <end position="172"/>
    </location>
</feature>
<evidence type="ECO:0000313" key="4">
    <source>
        <dbReference type="Proteomes" id="UP000822369"/>
    </source>
</evidence>